<organism evidence="2 3">
    <name type="scientific">Colletotrichum spaethianum</name>
    <dbReference type="NCBI Taxonomy" id="700344"/>
    <lineage>
        <taxon>Eukaryota</taxon>
        <taxon>Fungi</taxon>
        <taxon>Dikarya</taxon>
        <taxon>Ascomycota</taxon>
        <taxon>Pezizomycotina</taxon>
        <taxon>Sordariomycetes</taxon>
        <taxon>Hypocreomycetidae</taxon>
        <taxon>Glomerellales</taxon>
        <taxon>Glomerellaceae</taxon>
        <taxon>Colletotrichum</taxon>
        <taxon>Colletotrichum spaethianum species complex</taxon>
    </lineage>
</organism>
<comment type="caution">
    <text evidence="2">The sequence shown here is derived from an EMBL/GenBank/DDBJ whole genome shotgun (WGS) entry which is preliminary data.</text>
</comment>
<dbReference type="GeneID" id="73331404"/>
<dbReference type="AlphaFoldDB" id="A0AA37PDS2"/>
<reference evidence="2 3" key="1">
    <citation type="submission" date="2022-03" db="EMBL/GenBank/DDBJ databases">
        <title>Genome data of Colletotrichum spp.</title>
        <authorList>
            <person name="Utami Y.D."/>
            <person name="Hiruma K."/>
        </authorList>
    </citation>
    <scope>NUCLEOTIDE SEQUENCE [LARGE SCALE GENOMIC DNA]</scope>
    <source>
        <strain evidence="2 3">MAFF 239500</strain>
    </source>
</reference>
<name>A0AA37PDS2_9PEZI</name>
<evidence type="ECO:0000313" key="3">
    <source>
        <dbReference type="Proteomes" id="UP001055115"/>
    </source>
</evidence>
<accession>A0AA37PDS2</accession>
<dbReference type="RefSeq" id="XP_049132771.1">
    <property type="nucleotide sequence ID" value="XM_049276814.1"/>
</dbReference>
<feature type="region of interest" description="Disordered" evidence="1">
    <location>
        <begin position="145"/>
        <end position="170"/>
    </location>
</feature>
<proteinExistence type="predicted"/>
<dbReference type="Proteomes" id="UP001055115">
    <property type="component" value="Unassembled WGS sequence"/>
</dbReference>
<keyword evidence="3" id="KW-1185">Reference proteome</keyword>
<gene>
    <name evidence="2" type="ORF">ColSpa_10602</name>
</gene>
<dbReference type="EMBL" id="BQXU01000037">
    <property type="protein sequence ID" value="GKT50421.1"/>
    <property type="molecule type" value="Genomic_DNA"/>
</dbReference>
<evidence type="ECO:0000256" key="1">
    <source>
        <dbReference type="SAM" id="MobiDB-lite"/>
    </source>
</evidence>
<protein>
    <submittedName>
        <fullName evidence="2">Uncharacterized protein</fullName>
    </submittedName>
</protein>
<feature type="compositionally biased region" description="Basic and acidic residues" evidence="1">
    <location>
        <begin position="159"/>
        <end position="170"/>
    </location>
</feature>
<evidence type="ECO:0000313" key="2">
    <source>
        <dbReference type="EMBL" id="GKT50421.1"/>
    </source>
</evidence>
<sequence>MLVELSFADDTQEQPLYSIIIDSRSNRATILEILPENTQPDLASTIKPEYVLDVMEGRINPQQAFRLYARPPCPGAFASRFSVQGPPAPVGSSEELDAESLPKLSEDIQQIKSDLEKWGYAFVANALTADEVKVIKTALEEQAAGEKQAGIAHMANSHKSADDEPDQRVW</sequence>